<keyword evidence="7" id="KW-0472">Membrane</keyword>
<dbReference type="GO" id="GO:0015276">
    <property type="term" value="F:ligand-gated monoatomic ion channel activity"/>
    <property type="evidence" value="ECO:0007669"/>
    <property type="project" value="InterPro"/>
</dbReference>
<dbReference type="RefSeq" id="XP_027196156.1">
    <property type="nucleotide sequence ID" value="XM_027340355.1"/>
</dbReference>
<feature type="non-terminal residue" evidence="14">
    <location>
        <position position="106"/>
    </location>
</feature>
<evidence type="ECO:0000256" key="3">
    <source>
        <dbReference type="ARBA" id="ARBA00022475"/>
    </source>
</evidence>
<evidence type="ECO:0000256" key="11">
    <source>
        <dbReference type="ARBA" id="ARBA00023303"/>
    </source>
</evidence>
<dbReference type="PANTHER" id="PTHR42643">
    <property type="entry name" value="IONOTROPIC RECEPTOR 20A-RELATED"/>
    <property type="match status" value="1"/>
</dbReference>
<evidence type="ECO:0000256" key="10">
    <source>
        <dbReference type="ARBA" id="ARBA00023286"/>
    </source>
</evidence>
<dbReference type="PANTHER" id="PTHR42643:SF24">
    <property type="entry name" value="IONOTROPIC RECEPTOR 60A"/>
    <property type="match status" value="1"/>
</dbReference>
<evidence type="ECO:0000256" key="1">
    <source>
        <dbReference type="ARBA" id="ARBA00004651"/>
    </source>
</evidence>
<keyword evidence="10" id="KW-1071">Ligand-gated ion channel</keyword>
<evidence type="ECO:0000256" key="6">
    <source>
        <dbReference type="ARBA" id="ARBA00023065"/>
    </source>
</evidence>
<dbReference type="OrthoDB" id="6485003at2759"/>
<evidence type="ECO:0000256" key="8">
    <source>
        <dbReference type="ARBA" id="ARBA00023170"/>
    </source>
</evidence>
<dbReference type="Proteomes" id="UP000515146">
    <property type="component" value="Unplaced"/>
</dbReference>
<comment type="subcellular location">
    <subcellularLocation>
        <location evidence="1">Cell membrane</location>
        <topology evidence="1">Multi-pass membrane protein</topology>
    </subcellularLocation>
</comment>
<keyword evidence="3" id="KW-1003">Cell membrane</keyword>
<keyword evidence="2" id="KW-0813">Transport</keyword>
<keyword evidence="4" id="KW-0812">Transmembrane</keyword>
<evidence type="ECO:0000259" key="12">
    <source>
        <dbReference type="Pfam" id="PF10613"/>
    </source>
</evidence>
<dbReference type="InterPro" id="IPR019594">
    <property type="entry name" value="Glu/Gly-bd"/>
</dbReference>
<dbReference type="AlphaFoldDB" id="A0A6P6XTI7"/>
<evidence type="ECO:0000313" key="13">
    <source>
        <dbReference type="Proteomes" id="UP000515146"/>
    </source>
</evidence>
<evidence type="ECO:0000313" key="14">
    <source>
        <dbReference type="RefSeq" id="XP_027196156.1"/>
    </source>
</evidence>
<dbReference type="KEGG" id="dpte:113790667"/>
<keyword evidence="13" id="KW-1185">Reference proteome</keyword>
<evidence type="ECO:0000256" key="4">
    <source>
        <dbReference type="ARBA" id="ARBA00022692"/>
    </source>
</evidence>
<feature type="domain" description="Ionotropic glutamate receptor L-glutamate and glycine-binding" evidence="12">
    <location>
        <begin position="2"/>
        <end position="65"/>
    </location>
</feature>
<organism evidence="13 14">
    <name type="scientific">Dermatophagoides pteronyssinus</name>
    <name type="common">European house dust mite</name>
    <dbReference type="NCBI Taxonomy" id="6956"/>
    <lineage>
        <taxon>Eukaryota</taxon>
        <taxon>Metazoa</taxon>
        <taxon>Ecdysozoa</taxon>
        <taxon>Arthropoda</taxon>
        <taxon>Chelicerata</taxon>
        <taxon>Arachnida</taxon>
        <taxon>Acari</taxon>
        <taxon>Acariformes</taxon>
        <taxon>Sarcoptiformes</taxon>
        <taxon>Astigmata</taxon>
        <taxon>Psoroptidia</taxon>
        <taxon>Analgoidea</taxon>
        <taxon>Pyroglyphidae</taxon>
        <taxon>Dermatophagoidinae</taxon>
        <taxon>Dermatophagoides</taxon>
    </lineage>
</organism>
<keyword evidence="8" id="KW-0675">Receptor</keyword>
<dbReference type="Gene3D" id="3.40.190.10">
    <property type="entry name" value="Periplasmic binding protein-like II"/>
    <property type="match status" value="1"/>
</dbReference>
<dbReference type="GO" id="GO:0005886">
    <property type="term" value="C:plasma membrane"/>
    <property type="evidence" value="ECO:0007669"/>
    <property type="project" value="UniProtKB-SubCell"/>
</dbReference>
<accession>A0A6P6XTI7</accession>
<sequence>MQQNYGFKIEWFITNERYGNKQTNGSWSGLIGMIVNNKIDMAIGGISQTKNRIDVVDFLESHDQDRLTFAITDLDNRLGLHQTYNFDLLWKPFMFEVWMILLSMFV</sequence>
<keyword evidence="9" id="KW-0325">Glycoprotein</keyword>
<name>A0A6P6XTI7_DERPT</name>
<dbReference type="InParanoid" id="A0A6P6XTI7"/>
<reference evidence="14" key="1">
    <citation type="submission" date="2025-08" db="UniProtKB">
        <authorList>
            <consortium name="RefSeq"/>
        </authorList>
    </citation>
    <scope>IDENTIFICATION</scope>
    <source>
        <strain evidence="14">Airmid</strain>
    </source>
</reference>
<evidence type="ECO:0000256" key="2">
    <source>
        <dbReference type="ARBA" id="ARBA00022448"/>
    </source>
</evidence>
<dbReference type="SUPFAM" id="SSF53850">
    <property type="entry name" value="Periplasmic binding protein-like II"/>
    <property type="match status" value="1"/>
</dbReference>
<keyword evidence="6" id="KW-0406">Ion transport</keyword>
<protein>
    <submittedName>
        <fullName evidence="14">Glutamate receptor 2-like</fullName>
    </submittedName>
</protein>
<evidence type="ECO:0000256" key="5">
    <source>
        <dbReference type="ARBA" id="ARBA00022989"/>
    </source>
</evidence>
<evidence type="ECO:0000256" key="9">
    <source>
        <dbReference type="ARBA" id="ARBA00023180"/>
    </source>
</evidence>
<keyword evidence="5" id="KW-1133">Transmembrane helix</keyword>
<evidence type="ECO:0000256" key="7">
    <source>
        <dbReference type="ARBA" id="ARBA00023136"/>
    </source>
</evidence>
<dbReference type="Pfam" id="PF10613">
    <property type="entry name" value="Lig_chan-Glu_bd"/>
    <property type="match status" value="1"/>
</dbReference>
<dbReference type="InterPro" id="IPR052192">
    <property type="entry name" value="Insect_Ionotropic_Sensory_Rcpt"/>
</dbReference>
<keyword evidence="11" id="KW-0407">Ion channel</keyword>
<gene>
    <name evidence="14" type="primary">LOC113790667</name>
</gene>
<proteinExistence type="predicted"/>